<keyword evidence="1" id="KW-0732">Signal</keyword>
<accession>A0ABN5VTM2</accession>
<feature type="chain" id="PRO_5045193696" evidence="1">
    <location>
        <begin position="28"/>
        <end position="236"/>
    </location>
</feature>
<name>A0ABN5VTM2_9ACTN</name>
<proteinExistence type="predicted"/>
<feature type="signal peptide" evidence="1">
    <location>
        <begin position="1"/>
        <end position="27"/>
    </location>
</feature>
<sequence length="236" mass="24769">MRKRLTASAVAAVASIALLGASGQAFAGSQADTKPAAPSKLTVAAYKAWLKKTPGAAATLKAFSRLPAAKQTAFVGYLQNPKVYKAFTVSHDGDIPKSGKKTVRYNKDVTFTSSTTSTARTVKKVTTVSLSTTATERVFDIPVTTVSTQLAYQTNRDVMTGKGTKVGHKGTNFNAAFAITPSASSAEPEANMLDGRTTWTATPKFKTVGTKPVKKLQVITGLGAHSWNAQLINIGG</sequence>
<reference evidence="2 3" key="1">
    <citation type="journal article" date="2010" name="ChemBioChem">
        <title>Cloning and characterization of the biosynthetic gene cluster of 16-membered macrolide antibiotic FD-891: involvement of a dual functional cytochrome P450 monooxygenase catalyzing epoxidation and hydroxylation.</title>
        <authorList>
            <person name="Kudo F."/>
            <person name="Motegi A."/>
            <person name="Mizoue K."/>
            <person name="Eguchi T."/>
        </authorList>
    </citation>
    <scope>NUCLEOTIDE SEQUENCE [LARGE SCALE GENOMIC DNA]</scope>
    <source>
        <strain evidence="2 3">A-8890</strain>
    </source>
</reference>
<evidence type="ECO:0000313" key="2">
    <source>
        <dbReference type="EMBL" id="BBC36821.1"/>
    </source>
</evidence>
<gene>
    <name evidence="2" type="ORF">SGFS_081150</name>
</gene>
<dbReference type="EMBL" id="AP018448">
    <property type="protein sequence ID" value="BBC36821.1"/>
    <property type="molecule type" value="Genomic_DNA"/>
</dbReference>
<organism evidence="2 3">
    <name type="scientific">Streptomyces graminofaciens</name>
    <dbReference type="NCBI Taxonomy" id="68212"/>
    <lineage>
        <taxon>Bacteria</taxon>
        <taxon>Bacillati</taxon>
        <taxon>Actinomycetota</taxon>
        <taxon>Actinomycetes</taxon>
        <taxon>Kitasatosporales</taxon>
        <taxon>Streptomycetaceae</taxon>
        <taxon>Streptomyces</taxon>
    </lineage>
</organism>
<dbReference type="RefSeq" id="WP_286257092.1">
    <property type="nucleotide sequence ID" value="NZ_AP018448.1"/>
</dbReference>
<protein>
    <submittedName>
        <fullName evidence="2">Uncharacterized protein</fullName>
    </submittedName>
</protein>
<evidence type="ECO:0000313" key="3">
    <source>
        <dbReference type="Proteomes" id="UP001321542"/>
    </source>
</evidence>
<dbReference type="Proteomes" id="UP001321542">
    <property type="component" value="Chromosome"/>
</dbReference>
<evidence type="ECO:0000256" key="1">
    <source>
        <dbReference type="SAM" id="SignalP"/>
    </source>
</evidence>
<keyword evidence="3" id="KW-1185">Reference proteome</keyword>
<reference evidence="2 3" key="2">
    <citation type="journal article" date="2023" name="ChemBioChem">
        <title>Acyltransferase Domain Exchange between Two Independent Type I Polyketide Synthases in the Same Producer Strain of Macrolide Antibiotics.</title>
        <authorList>
            <person name="Kudo F."/>
            <person name="Kishikawa K."/>
            <person name="Tsuboi K."/>
            <person name="Kido T."/>
            <person name="Usui T."/>
            <person name="Hashimoto J."/>
            <person name="Shin-Ya K."/>
            <person name="Miyanaga A."/>
            <person name="Eguchi T."/>
        </authorList>
    </citation>
    <scope>NUCLEOTIDE SEQUENCE [LARGE SCALE GENOMIC DNA]</scope>
    <source>
        <strain evidence="2 3">A-8890</strain>
    </source>
</reference>